<evidence type="ECO:0000313" key="6">
    <source>
        <dbReference type="EMBL" id="BAK33665.1"/>
    </source>
</evidence>
<dbReference type="Proteomes" id="UP000007947">
    <property type="component" value="Chromosome"/>
</dbReference>
<dbReference type="SUPFAM" id="SSF47413">
    <property type="entry name" value="lambda repressor-like DNA-binding domains"/>
    <property type="match status" value="1"/>
</dbReference>
<dbReference type="OrthoDB" id="9798934at2"/>
<keyword evidence="3" id="KW-0804">Transcription</keyword>
<protein>
    <submittedName>
        <fullName evidence="6">LacI family transcriptional regulator</fullName>
    </submittedName>
</protein>
<evidence type="ECO:0000256" key="3">
    <source>
        <dbReference type="ARBA" id="ARBA00023163"/>
    </source>
</evidence>
<dbReference type="SMART" id="SM00354">
    <property type="entry name" value="HTH_LACI"/>
    <property type="match status" value="1"/>
</dbReference>
<dbReference type="KEGG" id="mph:MLP_06510"/>
<name>F5XKX7_MICPN</name>
<dbReference type="EMBL" id="AP012204">
    <property type="protein sequence ID" value="BAK33665.1"/>
    <property type="molecule type" value="Genomic_DNA"/>
</dbReference>
<keyword evidence="7" id="KW-1185">Reference proteome</keyword>
<evidence type="ECO:0000256" key="2">
    <source>
        <dbReference type="ARBA" id="ARBA00023125"/>
    </source>
</evidence>
<dbReference type="Gene3D" id="3.40.50.2300">
    <property type="match status" value="2"/>
</dbReference>
<dbReference type="Gene3D" id="1.10.260.40">
    <property type="entry name" value="lambda repressor-like DNA-binding domains"/>
    <property type="match status" value="1"/>
</dbReference>
<dbReference type="STRING" id="1032480.MLP_06510"/>
<evidence type="ECO:0000313" key="7">
    <source>
        <dbReference type="Proteomes" id="UP000007947"/>
    </source>
</evidence>
<dbReference type="InterPro" id="IPR046335">
    <property type="entry name" value="LacI/GalR-like_sensor"/>
</dbReference>
<accession>F5XKX7</accession>
<dbReference type="PANTHER" id="PTHR30146">
    <property type="entry name" value="LACI-RELATED TRANSCRIPTIONAL REPRESSOR"/>
    <property type="match status" value="1"/>
</dbReference>
<keyword evidence="2" id="KW-0238">DNA-binding</keyword>
<dbReference type="PANTHER" id="PTHR30146:SF109">
    <property type="entry name" value="HTH-TYPE TRANSCRIPTIONAL REGULATOR GALS"/>
    <property type="match status" value="1"/>
</dbReference>
<dbReference type="RefSeq" id="WP_013861554.1">
    <property type="nucleotide sequence ID" value="NC_015635.1"/>
</dbReference>
<dbReference type="InterPro" id="IPR010982">
    <property type="entry name" value="Lambda_DNA-bd_dom_sf"/>
</dbReference>
<dbReference type="PROSITE" id="PS50932">
    <property type="entry name" value="HTH_LACI_2"/>
    <property type="match status" value="1"/>
</dbReference>
<dbReference type="CDD" id="cd01392">
    <property type="entry name" value="HTH_LacI"/>
    <property type="match status" value="1"/>
</dbReference>
<dbReference type="Pfam" id="PF13377">
    <property type="entry name" value="Peripla_BP_3"/>
    <property type="match status" value="1"/>
</dbReference>
<dbReference type="CDD" id="cd06288">
    <property type="entry name" value="PBP1_sucrose_transcription_regulator"/>
    <property type="match status" value="1"/>
</dbReference>
<dbReference type="AlphaFoldDB" id="F5XKX7"/>
<dbReference type="HOGENOM" id="CLU_037628_6_1_11"/>
<keyword evidence="1" id="KW-0805">Transcription regulation</keyword>
<dbReference type="InterPro" id="IPR000843">
    <property type="entry name" value="HTH_LacI"/>
</dbReference>
<feature type="domain" description="HTH lacI-type" evidence="5">
    <location>
        <begin position="5"/>
        <end position="61"/>
    </location>
</feature>
<evidence type="ECO:0000259" key="5">
    <source>
        <dbReference type="PROSITE" id="PS50932"/>
    </source>
</evidence>
<dbReference type="GO" id="GO:0000976">
    <property type="term" value="F:transcription cis-regulatory region binding"/>
    <property type="evidence" value="ECO:0007669"/>
    <property type="project" value="TreeGrafter"/>
</dbReference>
<sequence length="350" mass="37212">MTRRVTLADVAARAGVSKTAASLVLNDRPGSRLSAHVVSRVRAVAAELDYRPNPAARTLRQGRNRTIGFVSDEVTITRYASAMIRGALDVAQQHDHTVLITETGTNRDWRERAVQVVADQRPSGLIFALMGAKQIDVPTLVEGFPVVILNGTSSAGHRAVLPDEYAAGSQVADVLLTAGHRQIGIIGLPSGGELDPRISVTIGERIAGIRAVLDGAAVAPVGMSVPVGATGVVWEPETGFAAMQRILTEHPELTAVICLNDRLAFGAYQAIQESDRRIPDDISVVSFDDDEVAAYLHPPLTTARIPYLRMGELAMAMALGVESGAPELSPGEPRTVPMPIQHRGSVGPPR</sequence>
<reference evidence="6 7" key="1">
    <citation type="submission" date="2011-05" db="EMBL/GenBank/DDBJ databases">
        <title>Whole genome sequence of Microlunatus phosphovorus NM-1.</title>
        <authorList>
            <person name="Hosoyama A."/>
            <person name="Sasaki K."/>
            <person name="Harada T."/>
            <person name="Igarashi R."/>
            <person name="Kawakoshi A."/>
            <person name="Sasagawa M."/>
            <person name="Fukada J."/>
            <person name="Nakamura S."/>
            <person name="Katano Y."/>
            <person name="Hanada S."/>
            <person name="Kamagata Y."/>
            <person name="Nakamura N."/>
            <person name="Yamazaki S."/>
            <person name="Fujita N."/>
        </authorList>
    </citation>
    <scope>NUCLEOTIDE SEQUENCE [LARGE SCALE GENOMIC DNA]</scope>
    <source>
        <strain evidence="7">ATCC 700054 / DSM 10555 / JCM 9379 / NBRC 101784 / NCIMB 13414 / VKM Ac-1990 / NM-1</strain>
    </source>
</reference>
<dbReference type="Pfam" id="PF00356">
    <property type="entry name" value="LacI"/>
    <property type="match status" value="1"/>
</dbReference>
<evidence type="ECO:0000256" key="4">
    <source>
        <dbReference type="SAM" id="MobiDB-lite"/>
    </source>
</evidence>
<evidence type="ECO:0000256" key="1">
    <source>
        <dbReference type="ARBA" id="ARBA00023015"/>
    </source>
</evidence>
<feature type="region of interest" description="Disordered" evidence="4">
    <location>
        <begin position="325"/>
        <end position="350"/>
    </location>
</feature>
<dbReference type="GO" id="GO:0003700">
    <property type="term" value="F:DNA-binding transcription factor activity"/>
    <property type="evidence" value="ECO:0007669"/>
    <property type="project" value="TreeGrafter"/>
</dbReference>
<gene>
    <name evidence="6" type="ordered locus">MLP_06510</name>
</gene>
<proteinExistence type="predicted"/>
<dbReference type="InterPro" id="IPR028082">
    <property type="entry name" value="Peripla_BP_I"/>
</dbReference>
<dbReference type="eggNOG" id="COG1609">
    <property type="taxonomic scope" value="Bacteria"/>
</dbReference>
<organism evidence="6 7">
    <name type="scientific">Microlunatus phosphovorus (strain ATCC 700054 / DSM 10555 / JCM 9379 / NBRC 101784 / NCIMB 13414 / VKM Ac-1990 / NM-1)</name>
    <dbReference type="NCBI Taxonomy" id="1032480"/>
    <lineage>
        <taxon>Bacteria</taxon>
        <taxon>Bacillati</taxon>
        <taxon>Actinomycetota</taxon>
        <taxon>Actinomycetes</taxon>
        <taxon>Propionibacteriales</taxon>
        <taxon>Propionibacteriaceae</taxon>
        <taxon>Microlunatus</taxon>
    </lineage>
</organism>
<dbReference type="SUPFAM" id="SSF53822">
    <property type="entry name" value="Periplasmic binding protein-like I"/>
    <property type="match status" value="1"/>
</dbReference>